<dbReference type="EMBL" id="CAKMRJ010003334">
    <property type="protein sequence ID" value="CAH1434165.1"/>
    <property type="molecule type" value="Genomic_DNA"/>
</dbReference>
<sequence length="78" mass="8621">MLRASAPDNIRFIIIDIHDPTTTPEPPVPTTPALSRMTRMRKDNTSAEEDRTPQSIARALTFSPPGPPPAKNQKRSSK</sequence>
<reference evidence="2 3" key="1">
    <citation type="submission" date="2022-01" db="EMBL/GenBank/DDBJ databases">
        <authorList>
            <person name="Xiong W."/>
            <person name="Schranz E."/>
        </authorList>
    </citation>
    <scope>NUCLEOTIDE SEQUENCE [LARGE SCALE GENOMIC DNA]</scope>
</reference>
<evidence type="ECO:0000256" key="1">
    <source>
        <dbReference type="SAM" id="MobiDB-lite"/>
    </source>
</evidence>
<name>A0AAU9N6D8_9ASTR</name>
<keyword evidence="3" id="KW-1185">Reference proteome</keyword>
<accession>A0AAU9N6D8</accession>
<feature type="compositionally biased region" description="Basic and acidic residues" evidence="1">
    <location>
        <begin position="40"/>
        <end position="52"/>
    </location>
</feature>
<protein>
    <submittedName>
        <fullName evidence="2">Uncharacterized protein</fullName>
    </submittedName>
</protein>
<evidence type="ECO:0000313" key="2">
    <source>
        <dbReference type="EMBL" id="CAH1434165.1"/>
    </source>
</evidence>
<evidence type="ECO:0000313" key="3">
    <source>
        <dbReference type="Proteomes" id="UP001157418"/>
    </source>
</evidence>
<dbReference type="AlphaFoldDB" id="A0AAU9N6D8"/>
<organism evidence="2 3">
    <name type="scientific">Lactuca virosa</name>
    <dbReference type="NCBI Taxonomy" id="75947"/>
    <lineage>
        <taxon>Eukaryota</taxon>
        <taxon>Viridiplantae</taxon>
        <taxon>Streptophyta</taxon>
        <taxon>Embryophyta</taxon>
        <taxon>Tracheophyta</taxon>
        <taxon>Spermatophyta</taxon>
        <taxon>Magnoliopsida</taxon>
        <taxon>eudicotyledons</taxon>
        <taxon>Gunneridae</taxon>
        <taxon>Pentapetalae</taxon>
        <taxon>asterids</taxon>
        <taxon>campanulids</taxon>
        <taxon>Asterales</taxon>
        <taxon>Asteraceae</taxon>
        <taxon>Cichorioideae</taxon>
        <taxon>Cichorieae</taxon>
        <taxon>Lactucinae</taxon>
        <taxon>Lactuca</taxon>
    </lineage>
</organism>
<gene>
    <name evidence="2" type="ORF">LVIROSA_LOCUS20706</name>
</gene>
<dbReference type="Proteomes" id="UP001157418">
    <property type="component" value="Unassembled WGS sequence"/>
</dbReference>
<proteinExistence type="predicted"/>
<comment type="caution">
    <text evidence="2">The sequence shown here is derived from an EMBL/GenBank/DDBJ whole genome shotgun (WGS) entry which is preliminary data.</text>
</comment>
<feature type="region of interest" description="Disordered" evidence="1">
    <location>
        <begin position="18"/>
        <end position="78"/>
    </location>
</feature>